<evidence type="ECO:0000313" key="2">
    <source>
        <dbReference type="EMBL" id="CRP81563.1"/>
    </source>
</evidence>
<dbReference type="EMBL" id="CVVU01000245">
    <property type="protein sequence ID" value="CRP81563.1"/>
    <property type="molecule type" value="Genomic_DNA"/>
</dbReference>
<keyword evidence="1" id="KW-0732">Signal</keyword>
<dbReference type="RefSeq" id="WP_003149104.1">
    <property type="nucleotide sequence ID" value="NZ_CAADLS010000232.1"/>
</dbReference>
<accession>A0A9P1RB36</accession>
<dbReference type="Proteomes" id="UP000045039">
    <property type="component" value="Unassembled WGS sequence"/>
</dbReference>
<organism evidence="2 3">
    <name type="scientific">Pseudomonas aeruginosa</name>
    <dbReference type="NCBI Taxonomy" id="287"/>
    <lineage>
        <taxon>Bacteria</taxon>
        <taxon>Pseudomonadati</taxon>
        <taxon>Pseudomonadota</taxon>
        <taxon>Gammaproteobacteria</taxon>
        <taxon>Pseudomonadales</taxon>
        <taxon>Pseudomonadaceae</taxon>
        <taxon>Pseudomonas</taxon>
    </lineage>
</organism>
<gene>
    <name evidence="2" type="ORF">PAERUG_P19_London_7_VIM_2_05_10_05651</name>
</gene>
<evidence type="ECO:0000256" key="1">
    <source>
        <dbReference type="SAM" id="SignalP"/>
    </source>
</evidence>
<dbReference type="GeneID" id="42591694"/>
<feature type="chain" id="PRO_5040487015" evidence="1">
    <location>
        <begin position="29"/>
        <end position="126"/>
    </location>
</feature>
<dbReference type="AlphaFoldDB" id="A0A9P1RB36"/>
<sequence>MKIFTYRAVLASSMLACSILALPVAAQAGDWDLSGAFSSDSDFVSSGSGTSTSRTIANTLPTIAGATDNSTARSVLREMGSYAKIIANSEDKQSTGVVSCRDSDQLGDISKQNAAKYQLPNVKQGF</sequence>
<comment type="caution">
    <text evidence="2">The sequence shown here is derived from an EMBL/GenBank/DDBJ whole genome shotgun (WGS) entry which is preliminary data.</text>
</comment>
<protein>
    <submittedName>
        <fullName evidence="2">Uncharacterized protein</fullName>
    </submittedName>
</protein>
<proteinExistence type="predicted"/>
<name>A0A9P1RB36_PSEAI</name>
<evidence type="ECO:0000313" key="3">
    <source>
        <dbReference type="Proteomes" id="UP000045039"/>
    </source>
</evidence>
<feature type="signal peptide" evidence="1">
    <location>
        <begin position="1"/>
        <end position="28"/>
    </location>
</feature>
<reference evidence="3" key="1">
    <citation type="submission" date="2015-06" db="EMBL/GenBank/DDBJ databases">
        <authorList>
            <person name="Radhakrishnan Rajesh"/>
            <person name="Underwood Anthony"/>
            <person name="Al-Shahib Ali"/>
        </authorList>
    </citation>
    <scope>NUCLEOTIDE SEQUENCE [LARGE SCALE GENOMIC DNA]</scope>
    <source>
        <strain evidence="3">P19_London_7_VIM_2_05_10</strain>
    </source>
</reference>